<dbReference type="RefSeq" id="WP_076647103.1">
    <property type="nucleotide sequence ID" value="NZ_FTPS01000001.1"/>
</dbReference>
<proteinExistence type="predicted"/>
<gene>
    <name evidence="3" type="ORF">SAMN05421849_0578</name>
</gene>
<evidence type="ECO:0008006" key="5">
    <source>
        <dbReference type="Google" id="ProtNLM"/>
    </source>
</evidence>
<sequence length="267" mass="27831">MLAVIAGAGDLPAALVAALPRPPLVCALSGHDPSGVAVDLPFRLEHFGTLLADLRARGVRDICLAGAITRPVIDPGAIDAATRPLIPLLQGAMMQGDDGALRGLITVVEEMGFAIRAAHEIAPALLARKGCPTRRQPDAAAQRDAERGEAIVAAMSRVDVGQCCVVQGGQALAIESLFGTDWMLESLAARPDRGGGILFKAPKPDQDRRADLPAIGPRTVENAVLAGLDGIVVASGGVLVLHRDEVVAECDRRGLFLWEREPACASS</sequence>
<evidence type="ECO:0000313" key="3">
    <source>
        <dbReference type="EMBL" id="SIT76714.1"/>
    </source>
</evidence>
<dbReference type="PANTHER" id="PTHR39962">
    <property type="entry name" value="BLL4848 PROTEIN"/>
    <property type="match status" value="1"/>
</dbReference>
<feature type="domain" description="LpxI N-terminal" evidence="2">
    <location>
        <begin position="2"/>
        <end position="125"/>
    </location>
</feature>
<dbReference type="Gene3D" id="3.40.50.20">
    <property type="match status" value="1"/>
</dbReference>
<reference evidence="3 4" key="1">
    <citation type="submission" date="2017-01" db="EMBL/GenBank/DDBJ databases">
        <authorList>
            <person name="Mah S.A."/>
            <person name="Swanson W.J."/>
            <person name="Moy G.W."/>
            <person name="Vacquier V.D."/>
        </authorList>
    </citation>
    <scope>NUCLEOTIDE SEQUENCE [LARGE SCALE GENOMIC DNA]</scope>
    <source>
        <strain evidence="3 4">DSM 21219</strain>
    </source>
</reference>
<dbReference type="Gene3D" id="3.40.140.80">
    <property type="match status" value="1"/>
</dbReference>
<dbReference type="Pfam" id="PF17930">
    <property type="entry name" value="LpxI_N"/>
    <property type="match status" value="1"/>
</dbReference>
<evidence type="ECO:0000259" key="1">
    <source>
        <dbReference type="Pfam" id="PF06230"/>
    </source>
</evidence>
<protein>
    <recommendedName>
        <fullName evidence="5">Phosphatidate cytidylyltransferase</fullName>
    </recommendedName>
</protein>
<dbReference type="InterPro" id="IPR010415">
    <property type="entry name" value="LpxI_C"/>
</dbReference>
<dbReference type="EMBL" id="FTPS01000001">
    <property type="protein sequence ID" value="SIT76714.1"/>
    <property type="molecule type" value="Genomic_DNA"/>
</dbReference>
<dbReference type="InterPro" id="IPR041255">
    <property type="entry name" value="LpxI_N"/>
</dbReference>
<dbReference type="PANTHER" id="PTHR39962:SF1">
    <property type="entry name" value="LPXI FAMILY PROTEIN"/>
    <property type="match status" value="1"/>
</dbReference>
<feature type="domain" description="LpxI C-terminal" evidence="1">
    <location>
        <begin position="129"/>
        <end position="258"/>
    </location>
</feature>
<organism evidence="3 4">
    <name type="scientific">Pontibaca methylaminivorans</name>
    <dbReference type="NCBI Taxonomy" id="515897"/>
    <lineage>
        <taxon>Bacteria</taxon>
        <taxon>Pseudomonadati</taxon>
        <taxon>Pseudomonadota</taxon>
        <taxon>Alphaproteobacteria</taxon>
        <taxon>Rhodobacterales</taxon>
        <taxon>Roseobacteraceae</taxon>
        <taxon>Pontibaca</taxon>
    </lineage>
</organism>
<dbReference type="STRING" id="515897.SAMN05421849_0578"/>
<dbReference type="Pfam" id="PF06230">
    <property type="entry name" value="LpxI_C"/>
    <property type="match status" value="1"/>
</dbReference>
<dbReference type="InterPro" id="IPR053174">
    <property type="entry name" value="LpxI"/>
</dbReference>
<dbReference type="OrthoDB" id="9789836at2"/>
<keyword evidence="4" id="KW-1185">Reference proteome</keyword>
<dbReference type="Proteomes" id="UP000192455">
    <property type="component" value="Unassembled WGS sequence"/>
</dbReference>
<name>A0A1R3WHK1_9RHOB</name>
<evidence type="ECO:0000313" key="4">
    <source>
        <dbReference type="Proteomes" id="UP000192455"/>
    </source>
</evidence>
<dbReference type="AlphaFoldDB" id="A0A1R3WHK1"/>
<dbReference type="InterPro" id="IPR043167">
    <property type="entry name" value="LpxI_C_sf"/>
</dbReference>
<accession>A0A1R3WHK1</accession>
<evidence type="ECO:0000259" key="2">
    <source>
        <dbReference type="Pfam" id="PF17930"/>
    </source>
</evidence>